<dbReference type="PANTHER" id="PTHR38342">
    <property type="entry name" value="SLR5037 PROTEIN"/>
    <property type="match status" value="1"/>
</dbReference>
<dbReference type="Proteomes" id="UP000002432">
    <property type="component" value="Chromosome"/>
</dbReference>
<dbReference type="Pfam" id="PF03625">
    <property type="entry name" value="DUF302"/>
    <property type="match status" value="1"/>
</dbReference>
<evidence type="ECO:0000313" key="2">
    <source>
        <dbReference type="EMBL" id="ABF40824.1"/>
    </source>
</evidence>
<sequence length="131" mass="13977">MSSLPSNGMIHFPSARSATETVSRIQTALKDKGLTIFAVIDHSGEAARVGLQMHFAQVIIFGSPKAGTPLMVAAPTLALDLPLKALVWEDADGKVWVSYNDPDYLRERHGVPKGLIANLAGAGMLLQKAVQ</sequence>
<dbReference type="InterPro" id="IPR035923">
    <property type="entry name" value="TT1751-like_sf"/>
</dbReference>
<dbReference type="OrthoDB" id="9797709at2"/>
<accession>Q1IQM6</accession>
<dbReference type="CDD" id="cd14797">
    <property type="entry name" value="DUF302"/>
    <property type="match status" value="1"/>
</dbReference>
<dbReference type="AlphaFoldDB" id="Q1IQM6"/>
<dbReference type="InterPro" id="IPR005180">
    <property type="entry name" value="DUF302"/>
</dbReference>
<evidence type="ECO:0000313" key="3">
    <source>
        <dbReference type="Proteomes" id="UP000002432"/>
    </source>
</evidence>
<dbReference type="EnsemblBacteria" id="ABF40824">
    <property type="protein sequence ID" value="ABF40824"/>
    <property type="gene ID" value="Acid345_1823"/>
</dbReference>
<dbReference type="HOGENOM" id="CLU_116237_3_0_0"/>
<organism evidence="2 3">
    <name type="scientific">Koribacter versatilis (strain Ellin345)</name>
    <dbReference type="NCBI Taxonomy" id="204669"/>
    <lineage>
        <taxon>Bacteria</taxon>
        <taxon>Pseudomonadati</taxon>
        <taxon>Acidobacteriota</taxon>
        <taxon>Terriglobia</taxon>
        <taxon>Terriglobales</taxon>
        <taxon>Candidatus Korobacteraceae</taxon>
        <taxon>Candidatus Korobacter</taxon>
    </lineage>
</organism>
<dbReference type="KEGG" id="aba:Acid345_1823"/>
<dbReference type="RefSeq" id="WP_011522626.1">
    <property type="nucleotide sequence ID" value="NC_008009.1"/>
</dbReference>
<dbReference type="PANTHER" id="PTHR38342:SF2">
    <property type="entry name" value="INNER MEMBRANE OR EXPORTED"/>
    <property type="match status" value="1"/>
</dbReference>
<dbReference type="EMBL" id="CP000360">
    <property type="protein sequence ID" value="ABF40824.1"/>
    <property type="molecule type" value="Genomic_DNA"/>
</dbReference>
<protein>
    <recommendedName>
        <fullName evidence="1">DUF302 domain-containing protein</fullName>
    </recommendedName>
</protein>
<name>Q1IQM6_KORVE</name>
<reference evidence="2 3" key="1">
    <citation type="journal article" date="2009" name="Appl. Environ. Microbiol.">
        <title>Three genomes from the phylum Acidobacteria provide insight into the lifestyles of these microorganisms in soils.</title>
        <authorList>
            <person name="Ward N.L."/>
            <person name="Challacombe J.F."/>
            <person name="Janssen P.H."/>
            <person name="Henrissat B."/>
            <person name="Coutinho P.M."/>
            <person name="Wu M."/>
            <person name="Xie G."/>
            <person name="Haft D.H."/>
            <person name="Sait M."/>
            <person name="Badger J."/>
            <person name="Barabote R.D."/>
            <person name="Bradley B."/>
            <person name="Brettin T.S."/>
            <person name="Brinkac L.M."/>
            <person name="Bruce D."/>
            <person name="Creasy T."/>
            <person name="Daugherty S.C."/>
            <person name="Davidsen T.M."/>
            <person name="DeBoy R.T."/>
            <person name="Detter J.C."/>
            <person name="Dodson R.J."/>
            <person name="Durkin A.S."/>
            <person name="Ganapathy A."/>
            <person name="Gwinn-Giglio M."/>
            <person name="Han C.S."/>
            <person name="Khouri H."/>
            <person name="Kiss H."/>
            <person name="Kothari S.P."/>
            <person name="Madupu R."/>
            <person name="Nelson K.E."/>
            <person name="Nelson W.C."/>
            <person name="Paulsen I."/>
            <person name="Penn K."/>
            <person name="Ren Q."/>
            <person name="Rosovitz M.J."/>
            <person name="Selengut J.D."/>
            <person name="Shrivastava S."/>
            <person name="Sullivan S.A."/>
            <person name="Tapia R."/>
            <person name="Thompson L.S."/>
            <person name="Watkins K.L."/>
            <person name="Yang Q."/>
            <person name="Yu C."/>
            <person name="Zafar N."/>
            <person name="Zhou L."/>
            <person name="Kuske C.R."/>
        </authorList>
    </citation>
    <scope>NUCLEOTIDE SEQUENCE [LARGE SCALE GENOMIC DNA]</scope>
    <source>
        <strain evidence="2 3">Ellin345</strain>
    </source>
</reference>
<proteinExistence type="predicted"/>
<evidence type="ECO:0000259" key="1">
    <source>
        <dbReference type="Pfam" id="PF03625"/>
    </source>
</evidence>
<gene>
    <name evidence="2" type="ordered locus">Acid345_1823</name>
</gene>
<dbReference type="STRING" id="204669.Acid345_1823"/>
<feature type="domain" description="DUF302" evidence="1">
    <location>
        <begin position="40"/>
        <end position="102"/>
    </location>
</feature>
<dbReference type="eggNOG" id="COG3439">
    <property type="taxonomic scope" value="Bacteria"/>
</dbReference>
<dbReference type="Gene3D" id="3.30.310.70">
    <property type="entry name" value="TT1751-like domain"/>
    <property type="match status" value="1"/>
</dbReference>
<keyword evidence="3" id="KW-1185">Reference proteome</keyword>
<dbReference type="SUPFAM" id="SSF103247">
    <property type="entry name" value="TT1751-like"/>
    <property type="match status" value="1"/>
</dbReference>